<accession>A0A6J6QC27</accession>
<dbReference type="EMBL" id="CAEZXR010000121">
    <property type="protein sequence ID" value="CAB4705404.1"/>
    <property type="molecule type" value="Genomic_DNA"/>
</dbReference>
<organism evidence="1">
    <name type="scientific">freshwater metagenome</name>
    <dbReference type="NCBI Taxonomy" id="449393"/>
    <lineage>
        <taxon>unclassified sequences</taxon>
        <taxon>metagenomes</taxon>
        <taxon>ecological metagenomes</taxon>
    </lineage>
</organism>
<proteinExistence type="predicted"/>
<protein>
    <submittedName>
        <fullName evidence="1">Unannotated protein</fullName>
    </submittedName>
</protein>
<dbReference type="AlphaFoldDB" id="A0A6J6QC27"/>
<sequence length="68" mass="7689">MSEWLQAYVHRRRLFAGRQERLAGALAAVVPGETHPCEMDGCGASGTEMLIVFRELHWLCWIQHAVVP</sequence>
<name>A0A6J6QC27_9ZZZZ</name>
<reference evidence="1" key="1">
    <citation type="submission" date="2020-05" db="EMBL/GenBank/DDBJ databases">
        <authorList>
            <person name="Chiriac C."/>
            <person name="Salcher M."/>
            <person name="Ghai R."/>
            <person name="Kavagutti S V."/>
        </authorList>
    </citation>
    <scope>NUCLEOTIDE SEQUENCE</scope>
</reference>
<gene>
    <name evidence="1" type="ORF">UFOPK2579_01157</name>
</gene>
<evidence type="ECO:0000313" key="1">
    <source>
        <dbReference type="EMBL" id="CAB4705404.1"/>
    </source>
</evidence>